<feature type="region of interest" description="Disordered" evidence="7">
    <location>
        <begin position="1"/>
        <end position="35"/>
    </location>
</feature>
<accession>A0A150GI95</accession>
<dbReference type="Proteomes" id="UP000075714">
    <property type="component" value="Unassembled WGS sequence"/>
</dbReference>
<dbReference type="EMBL" id="LSYV01000022">
    <property type="protein sequence ID" value="KXZ49385.1"/>
    <property type="molecule type" value="Genomic_DNA"/>
</dbReference>
<feature type="compositionally biased region" description="Low complexity" evidence="7">
    <location>
        <begin position="1"/>
        <end position="29"/>
    </location>
</feature>
<reference evidence="9" key="1">
    <citation type="journal article" date="2016" name="Nat. Commun.">
        <title>The Gonium pectorale genome demonstrates co-option of cell cycle regulation during the evolution of multicellularity.</title>
        <authorList>
            <person name="Hanschen E.R."/>
            <person name="Marriage T.N."/>
            <person name="Ferris P.J."/>
            <person name="Hamaji T."/>
            <person name="Toyoda A."/>
            <person name="Fujiyama A."/>
            <person name="Neme R."/>
            <person name="Noguchi H."/>
            <person name="Minakuchi Y."/>
            <person name="Suzuki M."/>
            <person name="Kawai-Toyooka H."/>
            <person name="Smith D.R."/>
            <person name="Sparks H."/>
            <person name="Anderson J."/>
            <person name="Bakaric R."/>
            <person name="Luria V."/>
            <person name="Karger A."/>
            <person name="Kirschner M.W."/>
            <person name="Durand P.M."/>
            <person name="Michod R.E."/>
            <person name="Nozaki H."/>
            <person name="Olson B.J."/>
        </authorList>
    </citation>
    <scope>NUCLEOTIDE SEQUENCE [LARGE SCALE GENOMIC DNA]</scope>
    <source>
        <strain evidence="9">NIES-2863</strain>
    </source>
</reference>
<evidence type="ECO:0000256" key="7">
    <source>
        <dbReference type="SAM" id="MobiDB-lite"/>
    </source>
</evidence>
<dbReference type="Pfam" id="PF13896">
    <property type="entry name" value="Glyco_transf_49"/>
    <property type="match status" value="2"/>
</dbReference>
<dbReference type="GO" id="GO:0035269">
    <property type="term" value="P:protein O-linked glycosylation via mannose"/>
    <property type="evidence" value="ECO:0007669"/>
    <property type="project" value="TreeGrafter"/>
</dbReference>
<keyword evidence="2" id="KW-0812">Transmembrane</keyword>
<keyword evidence="5" id="KW-0472">Membrane</keyword>
<dbReference type="OrthoDB" id="411524at2759"/>
<dbReference type="GO" id="GO:0016020">
    <property type="term" value="C:membrane"/>
    <property type="evidence" value="ECO:0007669"/>
    <property type="project" value="UniProtKB-SubCell"/>
</dbReference>
<keyword evidence="6" id="KW-0325">Glycoprotein</keyword>
<evidence type="ECO:0000256" key="1">
    <source>
        <dbReference type="ARBA" id="ARBA00004606"/>
    </source>
</evidence>
<dbReference type="PANTHER" id="PTHR12270:SF52">
    <property type="entry name" value="GLYCOSYLTRANSFERASE-LIKE PROTEIN GNT13-RELATED"/>
    <property type="match status" value="1"/>
</dbReference>
<evidence type="ECO:0000256" key="5">
    <source>
        <dbReference type="ARBA" id="ARBA00023136"/>
    </source>
</evidence>
<organism evidence="8 9">
    <name type="scientific">Gonium pectorale</name>
    <name type="common">Green alga</name>
    <dbReference type="NCBI Taxonomy" id="33097"/>
    <lineage>
        <taxon>Eukaryota</taxon>
        <taxon>Viridiplantae</taxon>
        <taxon>Chlorophyta</taxon>
        <taxon>core chlorophytes</taxon>
        <taxon>Chlorophyceae</taxon>
        <taxon>CS clade</taxon>
        <taxon>Chlamydomonadales</taxon>
        <taxon>Volvocaceae</taxon>
        <taxon>Gonium</taxon>
    </lineage>
</organism>
<keyword evidence="3" id="KW-0735">Signal-anchor</keyword>
<comment type="caution">
    <text evidence="8">The sequence shown here is derived from an EMBL/GenBank/DDBJ whole genome shotgun (WGS) entry which is preliminary data.</text>
</comment>
<evidence type="ECO:0000313" key="8">
    <source>
        <dbReference type="EMBL" id="KXZ49385.1"/>
    </source>
</evidence>
<comment type="subcellular location">
    <subcellularLocation>
        <location evidence="1">Membrane</location>
        <topology evidence="1">Single-pass type II membrane protein</topology>
    </subcellularLocation>
</comment>
<evidence type="ECO:0000256" key="3">
    <source>
        <dbReference type="ARBA" id="ARBA00022968"/>
    </source>
</evidence>
<proteinExistence type="predicted"/>
<protein>
    <submittedName>
        <fullName evidence="8">Uncharacterized protein</fullName>
    </submittedName>
</protein>
<dbReference type="GO" id="GO:0042285">
    <property type="term" value="F:xylosyltransferase activity"/>
    <property type="evidence" value="ECO:0007669"/>
    <property type="project" value="TreeGrafter"/>
</dbReference>
<dbReference type="GO" id="GO:0015020">
    <property type="term" value="F:glucuronosyltransferase activity"/>
    <property type="evidence" value="ECO:0007669"/>
    <property type="project" value="TreeGrafter"/>
</dbReference>
<evidence type="ECO:0000256" key="6">
    <source>
        <dbReference type="ARBA" id="ARBA00023180"/>
    </source>
</evidence>
<evidence type="ECO:0000313" key="9">
    <source>
        <dbReference type="Proteomes" id="UP000075714"/>
    </source>
</evidence>
<gene>
    <name evidence="8" type="ORF">GPECTOR_21g611</name>
</gene>
<keyword evidence="9" id="KW-1185">Reference proteome</keyword>
<keyword evidence="4" id="KW-1133">Transmembrane helix</keyword>
<dbReference type="PANTHER" id="PTHR12270">
    <property type="entry name" value="GLYCOSYLTRANSFERASE-RELATED"/>
    <property type="match status" value="1"/>
</dbReference>
<dbReference type="InterPro" id="IPR051292">
    <property type="entry name" value="Xyl/GlcA_transferase"/>
</dbReference>
<name>A0A150GI95_GONPE</name>
<sequence length="553" mass="58026">MRSTSPQATPNTTATSTSASGAPAATSIPGAGGPFELPGRPDELIACLNSHQPNSSGTTWRAAMRDSPPYLRVVGMWWSAKVADVPLTITTQLSWNRKWQLKAMCRSWGGPIAAVLHLPVPLPRLLGGRRGGRLDDVRNATMARAVATVAAFHARMEAQHPCKMDLMLLAEPYQDSRSMVLYPVNTLRNYARLMARTPLIGIVDVDLMVSASLRQEMRDPAAAAAYVSRAEAAVAAAAAGRTGAAYSTGASRTAGVPHGHLNRTSRVPSAAIAAAGTGATAAEAAGAAGAAEGTAATAAGAAAAATAATATLAAVAQGVVAGGGVMAQTRRLAAAAAAAAVGSGATGAAAAGGGSGRVAFVLPAFVTRGGSLEEQIRRADKVVAGGKEVLKQFYDLQKVMRFDPGSTGHVATNYGAWFRSTQPYTVTWSDRYEPWLIIDRLSSSWADSRFRGYGKNKIVHIRTMAYEGYDLVVHPSAYLIHRPHGVSSSSTAHWRSATHGRRGRNSSMYGHNTFLYKMVQRDMAFGNYTPPVDPATAACRQLLSWWKGAPKTS</sequence>
<dbReference type="AlphaFoldDB" id="A0A150GI95"/>
<evidence type="ECO:0000256" key="4">
    <source>
        <dbReference type="ARBA" id="ARBA00022989"/>
    </source>
</evidence>
<evidence type="ECO:0000256" key="2">
    <source>
        <dbReference type="ARBA" id="ARBA00022692"/>
    </source>
</evidence>